<organism evidence="1 2">
    <name type="scientific">Nephila pilipes</name>
    <name type="common">Giant wood spider</name>
    <name type="synonym">Nephila maculata</name>
    <dbReference type="NCBI Taxonomy" id="299642"/>
    <lineage>
        <taxon>Eukaryota</taxon>
        <taxon>Metazoa</taxon>
        <taxon>Ecdysozoa</taxon>
        <taxon>Arthropoda</taxon>
        <taxon>Chelicerata</taxon>
        <taxon>Arachnida</taxon>
        <taxon>Araneae</taxon>
        <taxon>Araneomorphae</taxon>
        <taxon>Entelegynae</taxon>
        <taxon>Araneoidea</taxon>
        <taxon>Nephilidae</taxon>
        <taxon>Nephila</taxon>
    </lineage>
</organism>
<evidence type="ECO:0000313" key="2">
    <source>
        <dbReference type="Proteomes" id="UP000887013"/>
    </source>
</evidence>
<gene>
    <name evidence="1" type="ORF">NPIL_524591</name>
</gene>
<dbReference type="Proteomes" id="UP000887013">
    <property type="component" value="Unassembled WGS sequence"/>
</dbReference>
<accession>A0A8X6QVS3</accession>
<comment type="caution">
    <text evidence="1">The sequence shown here is derived from an EMBL/GenBank/DDBJ whole genome shotgun (WGS) entry which is preliminary data.</text>
</comment>
<dbReference type="EMBL" id="BMAW01035302">
    <property type="protein sequence ID" value="GFU39148.1"/>
    <property type="molecule type" value="Genomic_DNA"/>
</dbReference>
<dbReference type="AlphaFoldDB" id="A0A8X6QVS3"/>
<name>A0A8X6QVS3_NEPPI</name>
<proteinExistence type="predicted"/>
<reference evidence="1" key="1">
    <citation type="submission" date="2020-08" db="EMBL/GenBank/DDBJ databases">
        <title>Multicomponent nature underlies the extraordinary mechanical properties of spider dragline silk.</title>
        <authorList>
            <person name="Kono N."/>
            <person name="Nakamura H."/>
            <person name="Mori M."/>
            <person name="Yoshida Y."/>
            <person name="Ohtoshi R."/>
            <person name="Malay A.D."/>
            <person name="Moran D.A.P."/>
            <person name="Tomita M."/>
            <person name="Numata K."/>
            <person name="Arakawa K."/>
        </authorList>
    </citation>
    <scope>NUCLEOTIDE SEQUENCE</scope>
</reference>
<protein>
    <submittedName>
        <fullName evidence="1">Uncharacterized protein</fullName>
    </submittedName>
</protein>
<keyword evidence="2" id="KW-1185">Reference proteome</keyword>
<evidence type="ECO:0000313" key="1">
    <source>
        <dbReference type="EMBL" id="GFU39148.1"/>
    </source>
</evidence>
<sequence length="80" mass="9198">MPPRRWKLALITSIYRWTFSPDEKRKWKKTHTPQISCDGSVIRLTSPSLTAAISEISSTRTMGLTLNFIKILATPFPEDY</sequence>